<feature type="transmembrane region" description="Helical" evidence="2">
    <location>
        <begin position="168"/>
        <end position="186"/>
    </location>
</feature>
<keyword evidence="4" id="KW-1185">Reference proteome</keyword>
<evidence type="ECO:0000313" key="4">
    <source>
        <dbReference type="Proteomes" id="UP001165587"/>
    </source>
</evidence>
<keyword evidence="2" id="KW-1133">Transmembrane helix</keyword>
<accession>A0AA41X9X5</accession>
<reference evidence="3" key="1">
    <citation type="submission" date="2022-08" db="EMBL/GenBank/DDBJ databases">
        <authorList>
            <person name="Deng Y."/>
            <person name="Han X.-F."/>
            <person name="Zhang Y.-Q."/>
        </authorList>
    </citation>
    <scope>NUCLEOTIDE SEQUENCE</scope>
    <source>
        <strain evidence="3">CPCC 203407</strain>
    </source>
</reference>
<sequence length="376" mass="37703">MTNEPPPSDLPPVPELPSGYSTGADEGSAPSSTDAPEAAAPKHPALPPLPHGVDPDAPPKSPLEAMAPAGRARPFAPALPPVDVQTSAAARPSPTPVSSTAPVSSPAPGRTPYVKTVRSRAEPRRTASRSSSRAEGSARAGRLSPLVVSAVVVGTVALALAFVPIVNYGAWLLAVAGVVLGAVALVRRRRPRALALAGTVLSGLAFVLSIVLAVVYTAGLLSSVGGGAAAPAPAPTAQEPDAAATESVPATFGQTVTYDDGMQIAVSEPLPFTPSAEAAGLEGDLALSFTVTIYNGTAADYELFPFTLVTADGQPGSVVVDEANSMPGVPPVATIAAGQTVTSIEGYSFPDAAGASAAVVYQVAPGPEYLPARFTR</sequence>
<gene>
    <name evidence="3" type="ORF">N1028_00455</name>
</gene>
<protein>
    <recommendedName>
        <fullName evidence="5">DUF4352 domain-containing protein</fullName>
    </recommendedName>
</protein>
<evidence type="ECO:0000256" key="1">
    <source>
        <dbReference type="SAM" id="MobiDB-lite"/>
    </source>
</evidence>
<feature type="compositionally biased region" description="Low complexity" evidence="1">
    <location>
        <begin position="86"/>
        <end position="108"/>
    </location>
</feature>
<proteinExistence type="predicted"/>
<comment type="caution">
    <text evidence="3">The sequence shown here is derived from an EMBL/GenBank/DDBJ whole genome shotgun (WGS) entry which is preliminary data.</text>
</comment>
<dbReference type="EMBL" id="JANLCK010000001">
    <property type="protein sequence ID" value="MCS5724359.1"/>
    <property type="molecule type" value="Genomic_DNA"/>
</dbReference>
<feature type="region of interest" description="Disordered" evidence="1">
    <location>
        <begin position="1"/>
        <end position="138"/>
    </location>
</feature>
<feature type="transmembrane region" description="Helical" evidence="2">
    <location>
        <begin position="193"/>
        <end position="216"/>
    </location>
</feature>
<feature type="transmembrane region" description="Helical" evidence="2">
    <location>
        <begin position="143"/>
        <end position="162"/>
    </location>
</feature>
<organism evidence="3 4">
    <name type="scientific">Herbiconiux oxytropis</name>
    <dbReference type="NCBI Taxonomy" id="2970915"/>
    <lineage>
        <taxon>Bacteria</taxon>
        <taxon>Bacillati</taxon>
        <taxon>Actinomycetota</taxon>
        <taxon>Actinomycetes</taxon>
        <taxon>Micrococcales</taxon>
        <taxon>Microbacteriaceae</taxon>
        <taxon>Herbiconiux</taxon>
    </lineage>
</organism>
<evidence type="ECO:0008006" key="5">
    <source>
        <dbReference type="Google" id="ProtNLM"/>
    </source>
</evidence>
<evidence type="ECO:0000256" key="2">
    <source>
        <dbReference type="SAM" id="Phobius"/>
    </source>
</evidence>
<keyword evidence="2" id="KW-0472">Membrane</keyword>
<feature type="compositionally biased region" description="Low complexity" evidence="1">
    <location>
        <begin position="65"/>
        <end position="76"/>
    </location>
</feature>
<feature type="compositionally biased region" description="Pro residues" evidence="1">
    <location>
        <begin position="1"/>
        <end position="15"/>
    </location>
</feature>
<feature type="compositionally biased region" description="Low complexity" evidence="1">
    <location>
        <begin position="128"/>
        <end position="138"/>
    </location>
</feature>
<name>A0AA41X9X5_9MICO</name>
<keyword evidence="2" id="KW-0812">Transmembrane</keyword>
<dbReference type="RefSeq" id="WP_259524779.1">
    <property type="nucleotide sequence ID" value="NZ_JANLCK010000001.1"/>
</dbReference>
<evidence type="ECO:0000313" key="3">
    <source>
        <dbReference type="EMBL" id="MCS5724359.1"/>
    </source>
</evidence>
<feature type="compositionally biased region" description="Pro residues" evidence="1">
    <location>
        <begin position="44"/>
        <end position="61"/>
    </location>
</feature>
<dbReference type="Proteomes" id="UP001165587">
    <property type="component" value="Unassembled WGS sequence"/>
</dbReference>
<dbReference type="AlphaFoldDB" id="A0AA41X9X5"/>